<dbReference type="Proteomes" id="UP000053989">
    <property type="component" value="Unassembled WGS sequence"/>
</dbReference>
<feature type="region of interest" description="Disordered" evidence="1">
    <location>
        <begin position="26"/>
        <end position="52"/>
    </location>
</feature>
<dbReference type="HOGENOM" id="CLU_108136_0_0_1"/>
<dbReference type="InParanoid" id="A0A0C3E5G6"/>
<dbReference type="AlphaFoldDB" id="A0A0C3E5G6"/>
<dbReference type="InterPro" id="IPR027921">
    <property type="entry name" value="NOPCHAP1"/>
</dbReference>
<evidence type="ECO:0000256" key="1">
    <source>
        <dbReference type="SAM" id="MobiDB-lite"/>
    </source>
</evidence>
<reference evidence="2 3" key="1">
    <citation type="submission" date="2014-04" db="EMBL/GenBank/DDBJ databases">
        <authorList>
            <consortium name="DOE Joint Genome Institute"/>
            <person name="Kuo A."/>
            <person name="Kohler A."/>
            <person name="Nagy L.G."/>
            <person name="Floudas D."/>
            <person name="Copeland A."/>
            <person name="Barry K.W."/>
            <person name="Cichocki N."/>
            <person name="Veneault-Fourrey C."/>
            <person name="LaButti K."/>
            <person name="Lindquist E.A."/>
            <person name="Lipzen A."/>
            <person name="Lundell T."/>
            <person name="Morin E."/>
            <person name="Murat C."/>
            <person name="Sun H."/>
            <person name="Tunlid A."/>
            <person name="Henrissat B."/>
            <person name="Grigoriev I.V."/>
            <person name="Hibbett D.S."/>
            <person name="Martin F."/>
            <person name="Nordberg H.P."/>
            <person name="Cantor M.N."/>
            <person name="Hua S.X."/>
        </authorList>
    </citation>
    <scope>NUCLEOTIDE SEQUENCE [LARGE SCALE GENOMIC DNA]</scope>
    <source>
        <strain evidence="2 3">Foug A</strain>
    </source>
</reference>
<dbReference type="PANTHER" id="PTHR28674">
    <property type="entry name" value="SIMILAR TO DNA SEGMENT, CHR 10, WAYNE STATE UNIVERSITY 102,-EXPRESSED"/>
    <property type="match status" value="1"/>
</dbReference>
<keyword evidence="3" id="KW-1185">Reference proteome</keyword>
<feature type="compositionally biased region" description="Low complexity" evidence="1">
    <location>
        <begin position="118"/>
        <end position="128"/>
    </location>
</feature>
<accession>A0A0C3E5G6</accession>
<feature type="region of interest" description="Disordered" evidence="1">
    <location>
        <begin position="111"/>
        <end position="173"/>
    </location>
</feature>
<reference evidence="3" key="2">
    <citation type="submission" date="2015-01" db="EMBL/GenBank/DDBJ databases">
        <title>Evolutionary Origins and Diversification of the Mycorrhizal Mutualists.</title>
        <authorList>
            <consortium name="DOE Joint Genome Institute"/>
            <consortium name="Mycorrhizal Genomics Consortium"/>
            <person name="Kohler A."/>
            <person name="Kuo A."/>
            <person name="Nagy L.G."/>
            <person name="Floudas D."/>
            <person name="Copeland A."/>
            <person name="Barry K.W."/>
            <person name="Cichocki N."/>
            <person name="Veneault-Fourrey C."/>
            <person name="LaButti K."/>
            <person name="Lindquist E.A."/>
            <person name="Lipzen A."/>
            <person name="Lundell T."/>
            <person name="Morin E."/>
            <person name="Murat C."/>
            <person name="Riley R."/>
            <person name="Ohm R."/>
            <person name="Sun H."/>
            <person name="Tunlid A."/>
            <person name="Henrissat B."/>
            <person name="Grigoriev I.V."/>
            <person name="Hibbett D.S."/>
            <person name="Martin F."/>
        </authorList>
    </citation>
    <scope>NUCLEOTIDE SEQUENCE [LARGE SCALE GENOMIC DNA]</scope>
    <source>
        <strain evidence="3">Foug A</strain>
    </source>
</reference>
<proteinExistence type="predicted"/>
<name>A0A0C3E5G6_9AGAM</name>
<evidence type="ECO:0000313" key="3">
    <source>
        <dbReference type="Proteomes" id="UP000053989"/>
    </source>
</evidence>
<dbReference type="Pfam" id="PF15370">
    <property type="entry name" value="NOPCHAP1"/>
    <property type="match status" value="1"/>
</dbReference>
<dbReference type="OrthoDB" id="1112980at2759"/>
<protein>
    <submittedName>
        <fullName evidence="2">Uncharacterized protein</fullName>
    </submittedName>
</protein>
<evidence type="ECO:0000313" key="2">
    <source>
        <dbReference type="EMBL" id="KIM63679.1"/>
    </source>
</evidence>
<organism evidence="2 3">
    <name type="scientific">Scleroderma citrinum Foug A</name>
    <dbReference type="NCBI Taxonomy" id="1036808"/>
    <lineage>
        <taxon>Eukaryota</taxon>
        <taxon>Fungi</taxon>
        <taxon>Dikarya</taxon>
        <taxon>Basidiomycota</taxon>
        <taxon>Agaricomycotina</taxon>
        <taxon>Agaricomycetes</taxon>
        <taxon>Agaricomycetidae</taxon>
        <taxon>Boletales</taxon>
        <taxon>Sclerodermatineae</taxon>
        <taxon>Sclerodermataceae</taxon>
        <taxon>Scleroderma</taxon>
    </lineage>
</organism>
<dbReference type="EMBL" id="KN822033">
    <property type="protein sequence ID" value="KIM63679.1"/>
    <property type="molecule type" value="Genomic_DNA"/>
</dbReference>
<gene>
    <name evidence="2" type="ORF">SCLCIDRAFT_1214068</name>
</gene>
<feature type="compositionally biased region" description="Polar residues" evidence="1">
    <location>
        <begin position="30"/>
        <end position="41"/>
    </location>
</feature>
<sequence>MSQSKPTLLDVEDEDQRQSRLRSLLERLNDASSSTNVSTDPQDILNISERNTHPVAPPTELLARVQSFLPAIHASNEALAQKSRDEVNVENVEEDEELYIEMNLGLGVFETKRRRSTTSESSTESDSSSSEDDSSSSVDMKPAASRPIKPLPATRITRQMEMQVSNSQPSSGT</sequence>
<feature type="compositionally biased region" description="Polar residues" evidence="1">
    <location>
        <begin position="156"/>
        <end position="173"/>
    </location>
</feature>
<dbReference type="PANTHER" id="PTHR28674:SF1">
    <property type="entry name" value="NOP PROTEIN CHAPERONE 1"/>
    <property type="match status" value="1"/>
</dbReference>
<dbReference type="GO" id="GO:0062064">
    <property type="term" value="F:box C/D methylation guide snoRNP complex binding"/>
    <property type="evidence" value="ECO:0007669"/>
    <property type="project" value="TreeGrafter"/>
</dbReference>
<dbReference type="GO" id="GO:0000492">
    <property type="term" value="P:box C/D snoRNP assembly"/>
    <property type="evidence" value="ECO:0007669"/>
    <property type="project" value="InterPro"/>
</dbReference>
<dbReference type="STRING" id="1036808.A0A0C3E5G6"/>